<keyword evidence="4" id="KW-0969">Cilium</keyword>
<accession>A0A388LU63</accession>
<dbReference type="GO" id="GO:0005930">
    <property type="term" value="C:axoneme"/>
    <property type="evidence" value="ECO:0007669"/>
    <property type="project" value="TreeGrafter"/>
</dbReference>
<dbReference type="OrthoDB" id="2186662at2759"/>
<reference evidence="6 7" key="1">
    <citation type="journal article" date="2018" name="Cell">
        <title>The Chara Genome: Secondary Complexity and Implications for Plant Terrestrialization.</title>
        <authorList>
            <person name="Nishiyama T."/>
            <person name="Sakayama H."/>
            <person name="Vries J.D."/>
            <person name="Buschmann H."/>
            <person name="Saint-Marcoux D."/>
            <person name="Ullrich K.K."/>
            <person name="Haas F.B."/>
            <person name="Vanderstraeten L."/>
            <person name="Becker D."/>
            <person name="Lang D."/>
            <person name="Vosolsobe S."/>
            <person name="Rombauts S."/>
            <person name="Wilhelmsson P.K.I."/>
            <person name="Janitza P."/>
            <person name="Kern R."/>
            <person name="Heyl A."/>
            <person name="Rumpler F."/>
            <person name="Villalobos L.I.A.C."/>
            <person name="Clay J.M."/>
            <person name="Skokan R."/>
            <person name="Toyoda A."/>
            <person name="Suzuki Y."/>
            <person name="Kagoshima H."/>
            <person name="Schijlen E."/>
            <person name="Tajeshwar N."/>
            <person name="Catarino B."/>
            <person name="Hetherington A.J."/>
            <person name="Saltykova A."/>
            <person name="Bonnot C."/>
            <person name="Breuninger H."/>
            <person name="Symeonidi A."/>
            <person name="Radhakrishnan G.V."/>
            <person name="Van Nieuwerburgh F."/>
            <person name="Deforce D."/>
            <person name="Chang C."/>
            <person name="Karol K.G."/>
            <person name="Hedrich R."/>
            <person name="Ulvskov P."/>
            <person name="Glockner G."/>
            <person name="Delwiche C.F."/>
            <person name="Petrasek J."/>
            <person name="Van de Peer Y."/>
            <person name="Friml J."/>
            <person name="Beilby M."/>
            <person name="Dolan L."/>
            <person name="Kohara Y."/>
            <person name="Sugano S."/>
            <person name="Fujiyama A."/>
            <person name="Delaux P.-M."/>
            <person name="Quint M."/>
            <person name="TheiBen G."/>
            <person name="Hagemann M."/>
            <person name="Harholt J."/>
            <person name="Dunand C."/>
            <person name="Zachgo S."/>
            <person name="Langdale J."/>
            <person name="Maumus F."/>
            <person name="Straeten D.V.D."/>
            <person name="Gould S.B."/>
            <person name="Rensing S.A."/>
        </authorList>
    </citation>
    <scope>NUCLEOTIDE SEQUENCE [LARGE SCALE GENOMIC DNA]</scope>
    <source>
        <strain evidence="6 7">S276</strain>
    </source>
</reference>
<dbReference type="EMBL" id="BFEA01000535">
    <property type="protein sequence ID" value="GBG85805.1"/>
    <property type="molecule type" value="Genomic_DNA"/>
</dbReference>
<dbReference type="GO" id="GO:0030992">
    <property type="term" value="C:intraciliary transport particle B"/>
    <property type="evidence" value="ECO:0007669"/>
    <property type="project" value="TreeGrafter"/>
</dbReference>
<keyword evidence="2" id="KW-0853">WD repeat</keyword>
<sequence length="106" mass="12369">MMLMTWHDGDGLNDDDDDMATTISTMTMMTWHATKAMMKPVATINHDSKIDWLELNPRASHLLYRDKKRQLHLFNIVTQERVSLLNYCSYVQWVPDSDVIVAQVKE</sequence>
<evidence type="ECO:0000256" key="1">
    <source>
        <dbReference type="ARBA" id="ARBA00004138"/>
    </source>
</evidence>
<proteinExistence type="predicted"/>
<keyword evidence="5" id="KW-0966">Cell projection</keyword>
<evidence type="ECO:0000313" key="6">
    <source>
        <dbReference type="EMBL" id="GBG85805.1"/>
    </source>
</evidence>
<name>A0A388LU63_CHABU</name>
<dbReference type="AlphaFoldDB" id="A0A388LU63"/>
<evidence type="ECO:0008006" key="8">
    <source>
        <dbReference type="Google" id="ProtNLM"/>
    </source>
</evidence>
<keyword evidence="7" id="KW-1185">Reference proteome</keyword>
<comment type="caution">
    <text evidence="6">The sequence shown here is derived from an EMBL/GenBank/DDBJ whole genome shotgun (WGS) entry which is preliminary data.</text>
</comment>
<evidence type="ECO:0000256" key="2">
    <source>
        <dbReference type="ARBA" id="ARBA00022574"/>
    </source>
</evidence>
<dbReference type="STRING" id="69332.A0A388LU63"/>
<gene>
    <name evidence="6" type="ORF">CBR_g40614</name>
</gene>
<protein>
    <recommendedName>
        <fullName evidence="8">Anaphase-promoting complex subunit 4 WD40 domain-containing protein</fullName>
    </recommendedName>
</protein>
<evidence type="ECO:0000256" key="4">
    <source>
        <dbReference type="ARBA" id="ARBA00023069"/>
    </source>
</evidence>
<evidence type="ECO:0000256" key="3">
    <source>
        <dbReference type="ARBA" id="ARBA00022737"/>
    </source>
</evidence>
<evidence type="ECO:0000256" key="5">
    <source>
        <dbReference type="ARBA" id="ARBA00023273"/>
    </source>
</evidence>
<dbReference type="GO" id="GO:0042073">
    <property type="term" value="P:intraciliary transport"/>
    <property type="evidence" value="ECO:0007669"/>
    <property type="project" value="TreeGrafter"/>
</dbReference>
<organism evidence="6 7">
    <name type="scientific">Chara braunii</name>
    <name type="common">Braun's stonewort</name>
    <dbReference type="NCBI Taxonomy" id="69332"/>
    <lineage>
        <taxon>Eukaryota</taxon>
        <taxon>Viridiplantae</taxon>
        <taxon>Streptophyta</taxon>
        <taxon>Charophyceae</taxon>
        <taxon>Charales</taxon>
        <taxon>Characeae</taxon>
        <taxon>Chara</taxon>
    </lineage>
</organism>
<dbReference type="PANTHER" id="PTHR15722:SF2">
    <property type="entry name" value="INTRAFLAGELLAR TRANSPORT PROTEIN 172 HOMOLOG"/>
    <property type="match status" value="1"/>
</dbReference>
<evidence type="ECO:0000313" key="7">
    <source>
        <dbReference type="Proteomes" id="UP000265515"/>
    </source>
</evidence>
<comment type="subcellular location">
    <subcellularLocation>
        <location evidence="1">Cell projection</location>
        <location evidence="1">Cilium</location>
    </subcellularLocation>
</comment>
<keyword evidence="3" id="KW-0677">Repeat</keyword>
<dbReference type="PANTHER" id="PTHR15722">
    <property type="entry name" value="IFT140/172-RELATED"/>
    <property type="match status" value="1"/>
</dbReference>
<dbReference type="Proteomes" id="UP000265515">
    <property type="component" value="Unassembled WGS sequence"/>
</dbReference>
<dbReference type="SUPFAM" id="SSF117289">
    <property type="entry name" value="Nucleoporin domain"/>
    <property type="match status" value="1"/>
</dbReference>
<dbReference type="Gramene" id="GBG85805">
    <property type="protein sequence ID" value="GBG85805"/>
    <property type="gene ID" value="CBR_g40614"/>
</dbReference>
<dbReference type="GO" id="GO:0036064">
    <property type="term" value="C:ciliary basal body"/>
    <property type="evidence" value="ECO:0007669"/>
    <property type="project" value="TreeGrafter"/>
</dbReference>